<evidence type="ECO:0000313" key="3">
    <source>
        <dbReference type="EMBL" id="KAG0577199.1"/>
    </source>
</evidence>
<evidence type="ECO:0000313" key="4">
    <source>
        <dbReference type="Proteomes" id="UP000822688"/>
    </source>
</evidence>
<proteinExistence type="predicted"/>
<dbReference type="Gene3D" id="1.20.1280.50">
    <property type="match status" value="1"/>
</dbReference>
<dbReference type="PANTHER" id="PTHR31672">
    <property type="entry name" value="BNACNNG10540D PROTEIN"/>
    <property type="match status" value="1"/>
</dbReference>
<name>A0A8T0I2N3_CERPU</name>
<accession>A0A8T0I2N3</accession>
<sequence>MAEEESEKMGRYRTGEISANEDNNTFMWSKLPKDAQHKVLSYLPVQILCQLRCVCKEWRDVIHRRDFCSMFDAVTSSRDLEPRPVMCYLESSYPARFVCTSYDHEGRMWKKMGSFPSPPQSNLTAHNVQNHSLFSVGGLLLLYRPKFPPGHNYSNPDYLHSGVSSWTVWHPFRNRWKRLPPCKYKVSGRAPFFVHAFVSDAERKTYKIVMAHLDPDHHSANHPIDDNLKKLVTEIYDSATGVWTDGAEHTLKFVQRHLDPRHSSIRRGVLCGGVVYFETGGIESDVLLLYDIDSDQWDEHTDHDCDYRVFEWDGHLMSIRSEWLSCTGGSRKICFTERDAATRVWSDTGIEIPTKLIRRFPECDFRALDPEEFPDATFEIVASGNRVALTGYSKDGCFRIAVYRRAENYWRVPPAGAFNEKLKPSRVGGLVLHTPRLEWRP</sequence>
<dbReference type="InterPro" id="IPR015915">
    <property type="entry name" value="Kelch-typ_b-propeller"/>
</dbReference>
<dbReference type="AlphaFoldDB" id="A0A8T0I2N3"/>
<evidence type="ECO:0000256" key="1">
    <source>
        <dbReference type="ARBA" id="ARBA00022737"/>
    </source>
</evidence>
<dbReference type="Pfam" id="PF00646">
    <property type="entry name" value="F-box"/>
    <property type="match status" value="1"/>
</dbReference>
<gene>
    <name evidence="3" type="ORF">KC19_5G138400</name>
</gene>
<dbReference type="SUPFAM" id="SSF117281">
    <property type="entry name" value="Kelch motif"/>
    <property type="match status" value="1"/>
</dbReference>
<keyword evidence="4" id="KW-1185">Reference proteome</keyword>
<dbReference type="InterPro" id="IPR036047">
    <property type="entry name" value="F-box-like_dom_sf"/>
</dbReference>
<dbReference type="PANTHER" id="PTHR31672:SF2">
    <property type="entry name" value="F-BOX DOMAIN-CONTAINING PROTEIN"/>
    <property type="match status" value="1"/>
</dbReference>
<dbReference type="PROSITE" id="PS50181">
    <property type="entry name" value="FBOX"/>
    <property type="match status" value="1"/>
</dbReference>
<dbReference type="FunFam" id="1.20.1280.50:FF:000008">
    <property type="entry name" value="F-box only protein 6"/>
    <property type="match status" value="1"/>
</dbReference>
<dbReference type="SUPFAM" id="SSF81383">
    <property type="entry name" value="F-box domain"/>
    <property type="match status" value="1"/>
</dbReference>
<evidence type="ECO:0000259" key="2">
    <source>
        <dbReference type="PROSITE" id="PS50181"/>
    </source>
</evidence>
<reference evidence="3" key="1">
    <citation type="submission" date="2020-06" db="EMBL/GenBank/DDBJ databases">
        <title>WGS assembly of Ceratodon purpureus strain R40.</title>
        <authorList>
            <person name="Carey S.B."/>
            <person name="Jenkins J."/>
            <person name="Shu S."/>
            <person name="Lovell J.T."/>
            <person name="Sreedasyam A."/>
            <person name="Maumus F."/>
            <person name="Tiley G.P."/>
            <person name="Fernandez-Pozo N."/>
            <person name="Barry K."/>
            <person name="Chen C."/>
            <person name="Wang M."/>
            <person name="Lipzen A."/>
            <person name="Daum C."/>
            <person name="Saski C.A."/>
            <person name="Payton A.C."/>
            <person name="Mcbreen J.C."/>
            <person name="Conrad R.E."/>
            <person name="Kollar L.M."/>
            <person name="Olsson S."/>
            <person name="Huttunen S."/>
            <person name="Landis J.B."/>
            <person name="Wickett N.J."/>
            <person name="Johnson M.G."/>
            <person name="Rensing S.A."/>
            <person name="Grimwood J."/>
            <person name="Schmutz J."/>
            <person name="Mcdaniel S.F."/>
        </authorList>
    </citation>
    <scope>NUCLEOTIDE SEQUENCE</scope>
    <source>
        <strain evidence="3">R40</strain>
    </source>
</reference>
<protein>
    <recommendedName>
        <fullName evidence="2">F-box domain-containing protein</fullName>
    </recommendedName>
</protein>
<dbReference type="Proteomes" id="UP000822688">
    <property type="component" value="Chromosome 5"/>
</dbReference>
<organism evidence="3 4">
    <name type="scientific">Ceratodon purpureus</name>
    <name type="common">Fire moss</name>
    <name type="synonym">Dicranum purpureum</name>
    <dbReference type="NCBI Taxonomy" id="3225"/>
    <lineage>
        <taxon>Eukaryota</taxon>
        <taxon>Viridiplantae</taxon>
        <taxon>Streptophyta</taxon>
        <taxon>Embryophyta</taxon>
        <taxon>Bryophyta</taxon>
        <taxon>Bryophytina</taxon>
        <taxon>Bryopsida</taxon>
        <taxon>Dicranidae</taxon>
        <taxon>Pseudoditrichales</taxon>
        <taxon>Ditrichaceae</taxon>
        <taxon>Ceratodon</taxon>
    </lineage>
</organism>
<keyword evidence="1" id="KW-0677">Repeat</keyword>
<dbReference type="InterPro" id="IPR001810">
    <property type="entry name" value="F-box_dom"/>
</dbReference>
<dbReference type="EMBL" id="CM026425">
    <property type="protein sequence ID" value="KAG0577199.1"/>
    <property type="molecule type" value="Genomic_DNA"/>
</dbReference>
<dbReference type="InterPro" id="IPR050796">
    <property type="entry name" value="SCF_F-box_component"/>
</dbReference>
<feature type="domain" description="F-box" evidence="2">
    <location>
        <begin position="25"/>
        <end position="74"/>
    </location>
</feature>
<dbReference type="SMART" id="SM00256">
    <property type="entry name" value="FBOX"/>
    <property type="match status" value="1"/>
</dbReference>
<comment type="caution">
    <text evidence="3">The sequence shown here is derived from an EMBL/GenBank/DDBJ whole genome shotgun (WGS) entry which is preliminary data.</text>
</comment>
<dbReference type="Gene3D" id="2.120.10.80">
    <property type="entry name" value="Kelch-type beta propeller"/>
    <property type="match status" value="1"/>
</dbReference>